<feature type="transmembrane region" description="Helical" evidence="9">
    <location>
        <begin position="34"/>
        <end position="60"/>
    </location>
</feature>
<dbReference type="AlphaFoldDB" id="A0A413ZAV4"/>
<feature type="domain" description="ABC transmembrane type-1" evidence="10">
    <location>
        <begin position="80"/>
        <end position="283"/>
    </location>
</feature>
<evidence type="ECO:0000256" key="4">
    <source>
        <dbReference type="ARBA" id="ARBA00022692"/>
    </source>
</evidence>
<dbReference type="RefSeq" id="WP_118597198.1">
    <property type="nucleotide sequence ID" value="NZ_QSHO01000003.1"/>
</dbReference>
<accession>A0A413ZAV4</accession>
<evidence type="ECO:0000313" key="11">
    <source>
        <dbReference type="EMBL" id="RHC19153.1"/>
    </source>
</evidence>
<keyword evidence="3" id="KW-0813">Transport</keyword>
<protein>
    <submittedName>
        <fullName evidence="11">Sulfate ABC transporter permease subunit CysW</fullName>
    </submittedName>
</protein>
<comment type="caution">
    <text evidence="11">The sequence shown here is derived from an EMBL/GenBank/DDBJ whole genome shotgun (WGS) entry which is preliminary data.</text>
</comment>
<dbReference type="NCBIfam" id="TIGR02140">
    <property type="entry name" value="permease_CysW"/>
    <property type="match status" value="1"/>
</dbReference>
<evidence type="ECO:0000259" key="10">
    <source>
        <dbReference type="PROSITE" id="PS50928"/>
    </source>
</evidence>
<dbReference type="GO" id="GO:0015419">
    <property type="term" value="F:ABC-type sulfate transporter activity"/>
    <property type="evidence" value="ECO:0007669"/>
    <property type="project" value="InterPro"/>
</dbReference>
<comment type="subunit">
    <text evidence="2">The complex is composed of two ATP-binding proteins (CysA), two transmembrane proteins (CysT and CysW) and a solute-binding protein (CysP).</text>
</comment>
<dbReference type="CDD" id="cd06261">
    <property type="entry name" value="TM_PBP2"/>
    <property type="match status" value="1"/>
</dbReference>
<evidence type="ECO:0000256" key="1">
    <source>
        <dbReference type="ARBA" id="ARBA00004141"/>
    </source>
</evidence>
<dbReference type="PANTHER" id="PTHR30406:SF1">
    <property type="entry name" value="SULFATE TRANSPORT SYSTEM PERMEASE PROTEIN CYSW"/>
    <property type="match status" value="1"/>
</dbReference>
<dbReference type="Gene3D" id="1.10.3720.10">
    <property type="entry name" value="MetI-like"/>
    <property type="match status" value="1"/>
</dbReference>
<evidence type="ECO:0000256" key="7">
    <source>
        <dbReference type="ARBA" id="ARBA00023136"/>
    </source>
</evidence>
<dbReference type="PROSITE" id="PS50928">
    <property type="entry name" value="ABC_TM1"/>
    <property type="match status" value="1"/>
</dbReference>
<feature type="transmembrane region" description="Helical" evidence="9">
    <location>
        <begin position="216"/>
        <end position="242"/>
    </location>
</feature>
<feature type="transmembrane region" description="Helical" evidence="9">
    <location>
        <begin position="80"/>
        <end position="103"/>
    </location>
</feature>
<dbReference type="SUPFAM" id="SSF161098">
    <property type="entry name" value="MetI-like"/>
    <property type="match status" value="1"/>
</dbReference>
<feature type="transmembrane region" description="Helical" evidence="9">
    <location>
        <begin position="262"/>
        <end position="282"/>
    </location>
</feature>
<feature type="transmembrane region" description="Helical" evidence="9">
    <location>
        <begin position="156"/>
        <end position="175"/>
    </location>
</feature>
<dbReference type="InterPro" id="IPR005667">
    <property type="entry name" value="Sulph_transpt2"/>
</dbReference>
<keyword evidence="5 9" id="KW-1133">Transmembrane helix</keyword>
<dbReference type="Pfam" id="PF00528">
    <property type="entry name" value="BPD_transp_1"/>
    <property type="match status" value="1"/>
</dbReference>
<evidence type="ECO:0000256" key="5">
    <source>
        <dbReference type="ARBA" id="ARBA00022989"/>
    </source>
</evidence>
<name>A0A413ZAV4_9FIRM</name>
<dbReference type="InterPro" id="IPR000515">
    <property type="entry name" value="MetI-like"/>
</dbReference>
<dbReference type="InterPro" id="IPR035906">
    <property type="entry name" value="MetI-like_sf"/>
</dbReference>
<dbReference type="EMBL" id="QSHO01000003">
    <property type="protein sequence ID" value="RHC19153.1"/>
    <property type="molecule type" value="Genomic_DNA"/>
</dbReference>
<gene>
    <name evidence="11" type="primary">cysW</name>
    <name evidence="11" type="ORF">DW856_04460</name>
</gene>
<dbReference type="NCBIfam" id="TIGR00969">
    <property type="entry name" value="3a0106s02"/>
    <property type="match status" value="1"/>
</dbReference>
<comment type="function">
    <text evidence="8">Part of the ABC transporter complex CysAWTP (TC 3.A.1.6.1) involved in sulfate/thiosulfate import. Probably responsible for the translocation of the substrate across the membrane.</text>
</comment>
<keyword evidence="7 9" id="KW-0472">Membrane</keyword>
<dbReference type="PANTHER" id="PTHR30406">
    <property type="entry name" value="SULFATE TRANSPORT SYSTEM PERMEASE PROTEIN"/>
    <property type="match status" value="1"/>
</dbReference>
<sequence>MYRDRQNICQVLQKSDHRKEKAMEIRKNSGPLKWILIGISTLFLIVMLILPLTYVLVTAFGEGIKVFVASVTDYYALKAIGLTLEVTLIAVVVNTIFGIATSWCITRFQFHGKKILSTLIDLPLTISPVIAGLIYILTFGRQSILYEYLRSAGIKMIFAVPGIVVATVFVTFPFISREIIPVLSTLGTDEEEAAALMGANGFTIFRKITFPHIKWALLYGIVLCTARAMGEFGAVSVLSGHLQGKTNTMPLYIELLYQGYDFTGAFAVSAILVCMAVVILVLRSVLEHKGKEA</sequence>
<proteinExistence type="predicted"/>
<dbReference type="InterPro" id="IPR011866">
    <property type="entry name" value="CysW_permease"/>
</dbReference>
<comment type="subcellular location">
    <subcellularLocation>
        <location evidence="1">Membrane</location>
        <topology evidence="1">Multi-pass membrane protein</topology>
    </subcellularLocation>
</comment>
<evidence type="ECO:0000256" key="2">
    <source>
        <dbReference type="ARBA" id="ARBA00011779"/>
    </source>
</evidence>
<organism evidence="11 12">
    <name type="scientific">Roseburia intestinalis</name>
    <dbReference type="NCBI Taxonomy" id="166486"/>
    <lineage>
        <taxon>Bacteria</taxon>
        <taxon>Bacillati</taxon>
        <taxon>Bacillota</taxon>
        <taxon>Clostridia</taxon>
        <taxon>Lachnospirales</taxon>
        <taxon>Lachnospiraceae</taxon>
        <taxon>Roseburia</taxon>
    </lineage>
</organism>
<evidence type="ECO:0000313" key="12">
    <source>
        <dbReference type="Proteomes" id="UP000283513"/>
    </source>
</evidence>
<reference evidence="11 12" key="1">
    <citation type="submission" date="2018-08" db="EMBL/GenBank/DDBJ databases">
        <title>A genome reference for cultivated species of the human gut microbiota.</title>
        <authorList>
            <person name="Zou Y."/>
            <person name="Xue W."/>
            <person name="Luo G."/>
        </authorList>
    </citation>
    <scope>NUCLEOTIDE SEQUENCE [LARGE SCALE GENOMIC DNA]</scope>
    <source>
        <strain evidence="11 12">AM37-1AC</strain>
    </source>
</reference>
<dbReference type="GO" id="GO:0005886">
    <property type="term" value="C:plasma membrane"/>
    <property type="evidence" value="ECO:0007669"/>
    <property type="project" value="InterPro"/>
</dbReference>
<evidence type="ECO:0000256" key="9">
    <source>
        <dbReference type="SAM" id="Phobius"/>
    </source>
</evidence>
<dbReference type="Proteomes" id="UP000283513">
    <property type="component" value="Unassembled WGS sequence"/>
</dbReference>
<evidence type="ECO:0000256" key="8">
    <source>
        <dbReference type="ARBA" id="ARBA00025323"/>
    </source>
</evidence>
<evidence type="ECO:0000256" key="6">
    <source>
        <dbReference type="ARBA" id="ARBA00023032"/>
    </source>
</evidence>
<keyword evidence="4 9" id="KW-0812">Transmembrane</keyword>
<keyword evidence="6" id="KW-0764">Sulfate transport</keyword>
<evidence type="ECO:0000256" key="3">
    <source>
        <dbReference type="ARBA" id="ARBA00022448"/>
    </source>
</evidence>
<feature type="transmembrane region" description="Helical" evidence="9">
    <location>
        <begin position="115"/>
        <end position="136"/>
    </location>
</feature>